<dbReference type="GO" id="GO:0030527">
    <property type="term" value="F:structural constituent of chromatin"/>
    <property type="evidence" value="ECO:0007669"/>
    <property type="project" value="InterPro"/>
</dbReference>
<dbReference type="PANTHER" id="PTHR33175:SF2">
    <property type="entry name" value="INTEGRATION HOST FACTOR SUBUNIT ALPHA"/>
    <property type="match status" value="1"/>
</dbReference>
<dbReference type="STRING" id="888832.HMPREF9420_0604"/>
<comment type="similarity">
    <text evidence="1 3">Belongs to the bacterial histone-like protein family.</text>
</comment>
<dbReference type="Pfam" id="PF00216">
    <property type="entry name" value="Bac_DNA_binding"/>
    <property type="match status" value="1"/>
</dbReference>
<evidence type="ECO:0000313" key="7">
    <source>
        <dbReference type="Proteomes" id="UP000003874"/>
    </source>
</evidence>
<dbReference type="Proteomes" id="UP000003874">
    <property type="component" value="Unassembled WGS sequence"/>
</dbReference>
<dbReference type="OrthoDB" id="9811567at2"/>
<dbReference type="GO" id="GO:0003677">
    <property type="term" value="F:DNA binding"/>
    <property type="evidence" value="ECO:0007669"/>
    <property type="project" value="UniProtKB-KW"/>
</dbReference>
<evidence type="ECO:0000256" key="1">
    <source>
        <dbReference type="ARBA" id="ARBA00010529"/>
    </source>
</evidence>
<keyword evidence="5" id="KW-0812">Transmembrane</keyword>
<feature type="region of interest" description="Disordered" evidence="4">
    <location>
        <begin position="193"/>
        <end position="241"/>
    </location>
</feature>
<evidence type="ECO:0000256" key="4">
    <source>
        <dbReference type="SAM" id="MobiDB-lite"/>
    </source>
</evidence>
<dbReference type="SUPFAM" id="SSF47729">
    <property type="entry name" value="IHF-like DNA-binding proteins"/>
    <property type="match status" value="1"/>
</dbReference>
<evidence type="ECO:0000256" key="2">
    <source>
        <dbReference type="ARBA" id="ARBA00023125"/>
    </source>
</evidence>
<keyword evidence="5" id="KW-0472">Membrane</keyword>
<evidence type="ECO:0000256" key="5">
    <source>
        <dbReference type="SAM" id="Phobius"/>
    </source>
</evidence>
<dbReference type="eggNOG" id="COG1388">
    <property type="taxonomic scope" value="Bacteria"/>
</dbReference>
<accession>E6MM86</accession>
<proteinExistence type="inferred from homology"/>
<dbReference type="InterPro" id="IPR010992">
    <property type="entry name" value="IHF-like_DNA-bd_dom_sf"/>
</dbReference>
<name>E6MM86_9BACT</name>
<feature type="region of interest" description="Disordered" evidence="4">
    <location>
        <begin position="315"/>
        <end position="356"/>
    </location>
</feature>
<feature type="compositionally biased region" description="Acidic residues" evidence="4">
    <location>
        <begin position="202"/>
        <end position="221"/>
    </location>
</feature>
<evidence type="ECO:0000313" key="6">
    <source>
        <dbReference type="EMBL" id="EFV05260.1"/>
    </source>
</evidence>
<dbReference type="HOGENOM" id="CLU_029436_1_0_10"/>
<comment type="caution">
    <text evidence="6">The sequence shown here is derived from an EMBL/GenBank/DDBJ whole genome shotgun (WGS) entry which is preliminary data.</text>
</comment>
<organism evidence="6 7">
    <name type="scientific">Segatella salivae DSM 15606</name>
    <dbReference type="NCBI Taxonomy" id="888832"/>
    <lineage>
        <taxon>Bacteria</taxon>
        <taxon>Pseudomonadati</taxon>
        <taxon>Bacteroidota</taxon>
        <taxon>Bacteroidia</taxon>
        <taxon>Bacteroidales</taxon>
        <taxon>Prevotellaceae</taxon>
        <taxon>Segatella</taxon>
    </lineage>
</organism>
<keyword evidence="5" id="KW-1133">Transmembrane helix</keyword>
<dbReference type="SMART" id="SM00411">
    <property type="entry name" value="BHL"/>
    <property type="match status" value="1"/>
</dbReference>
<keyword evidence="2 6" id="KW-0238">DNA-binding</keyword>
<gene>
    <name evidence="6" type="primary">hup</name>
    <name evidence="6" type="ORF">HMPREF9420_0604</name>
</gene>
<dbReference type="GO" id="GO:0005829">
    <property type="term" value="C:cytosol"/>
    <property type="evidence" value="ECO:0007669"/>
    <property type="project" value="TreeGrafter"/>
</dbReference>
<feature type="transmembrane region" description="Helical" evidence="5">
    <location>
        <begin position="250"/>
        <end position="270"/>
    </location>
</feature>
<dbReference type="eggNOG" id="COG0776">
    <property type="taxonomic scope" value="Bacteria"/>
</dbReference>
<reference evidence="6 7" key="1">
    <citation type="submission" date="2010-12" db="EMBL/GenBank/DDBJ databases">
        <authorList>
            <person name="Muzny D."/>
            <person name="Qin X."/>
            <person name="Deng J."/>
            <person name="Jiang H."/>
            <person name="Liu Y."/>
            <person name="Qu J."/>
            <person name="Song X.-Z."/>
            <person name="Zhang L."/>
            <person name="Thornton R."/>
            <person name="Coyle M."/>
            <person name="Francisco L."/>
            <person name="Jackson L."/>
            <person name="Javaid M."/>
            <person name="Korchina V."/>
            <person name="Kovar C."/>
            <person name="Mata R."/>
            <person name="Mathew T."/>
            <person name="Ngo R."/>
            <person name="Nguyen L."/>
            <person name="Nguyen N."/>
            <person name="Okwuonu G."/>
            <person name="Ongeri F."/>
            <person name="Pham C."/>
            <person name="Simmons D."/>
            <person name="Wilczek-Boney K."/>
            <person name="Hale W."/>
            <person name="Jakkamsetti A."/>
            <person name="Pham P."/>
            <person name="Ruth R."/>
            <person name="San Lucas F."/>
            <person name="Warren J."/>
            <person name="Zhang J."/>
            <person name="Zhao Z."/>
            <person name="Zhou C."/>
            <person name="Zhu D."/>
            <person name="Lee S."/>
            <person name="Bess C."/>
            <person name="Blankenburg K."/>
            <person name="Forbes L."/>
            <person name="Fu Q."/>
            <person name="Gubbala S."/>
            <person name="Hirani K."/>
            <person name="Jayaseelan J.C."/>
            <person name="Lara F."/>
            <person name="Munidasa M."/>
            <person name="Palculict T."/>
            <person name="Patil S."/>
            <person name="Pu L.-L."/>
            <person name="Saada N."/>
            <person name="Tang L."/>
            <person name="Weissenberger G."/>
            <person name="Zhu Y."/>
            <person name="Hemphill L."/>
            <person name="Shang Y."/>
            <person name="Youmans B."/>
            <person name="Ayvaz T."/>
            <person name="Ross M."/>
            <person name="Santibanez J."/>
            <person name="Aqrawi P."/>
            <person name="Gross S."/>
            <person name="Joshi V."/>
            <person name="Fowler G."/>
            <person name="Nazareth L."/>
            <person name="Reid J."/>
            <person name="Worley K."/>
            <person name="Petrosino J."/>
            <person name="Highlander S."/>
            <person name="Gibbs R."/>
        </authorList>
    </citation>
    <scope>NUCLEOTIDE SEQUENCE [LARGE SCALE GENOMIC DNA]</scope>
    <source>
        <strain evidence="6 7">DSM 15606</strain>
    </source>
</reference>
<dbReference type="EMBL" id="AEQO01000065">
    <property type="protein sequence ID" value="EFV05260.1"/>
    <property type="molecule type" value="Genomic_DNA"/>
</dbReference>
<dbReference type="AlphaFoldDB" id="E6MM86"/>
<keyword evidence="7" id="KW-1185">Reference proteome</keyword>
<dbReference type="Gene3D" id="4.10.520.10">
    <property type="entry name" value="IHF-like DNA-binding proteins"/>
    <property type="match status" value="1"/>
</dbReference>
<evidence type="ECO:0000256" key="3">
    <source>
        <dbReference type="RuleBase" id="RU003939"/>
    </source>
</evidence>
<protein>
    <submittedName>
        <fullName evidence="6">DNA-binding protein HU</fullName>
    </submittedName>
</protein>
<dbReference type="RefSeq" id="WP_007133881.1">
    <property type="nucleotide sequence ID" value="NZ_GL629647.1"/>
</dbReference>
<dbReference type="InterPro" id="IPR000119">
    <property type="entry name" value="Hist_DNA-bd"/>
</dbReference>
<dbReference type="PANTHER" id="PTHR33175">
    <property type="entry name" value="DNA-BINDING PROTEIN HU"/>
    <property type="match status" value="1"/>
</dbReference>
<sequence>MTNIKDLARFLVEKHGIKLADAELFISLMTEIINEGVHRERQVKIKGLGTFKLTSVSSRESIDVNTGERIVIEGRDKLSFAPDNAMKELVNQPFSQFETVVVNDGVELEDEYKEQVEEVAPAEEKKEIVEEKAVEEIELPREEPVEPIAVVSEMSAETMSLKEEKQEDTVQETISETNVSEVEQIETAQETIETASDNVAKDEEEALESSQEKEDEPMIEETDSRENDNEDTENISTVNTPRKSSYMKPLVVGFVALFVVLIGTICFMFMKLCQQNEQIYNFKMEVQTLQLELLKKQYSTMKGPSKVIKPVAVAEKPAPAEEKKPTSVAEKPISVTEKSTSDVEKPTSVAEKSVSSKEEDAYEALNTSDARVRTGAYRIVGVKQVIKVKRGQTLSSISRLYLGPGMECYIEVMNKNKELKEGDRVKIPELKRKHRK</sequence>